<dbReference type="Gene3D" id="3.30.1120.10">
    <property type="match status" value="1"/>
</dbReference>
<comment type="similarity">
    <text evidence="1">Belongs to the sulfatase family.</text>
</comment>
<dbReference type="GO" id="GO:0004065">
    <property type="term" value="F:arylsulfatase activity"/>
    <property type="evidence" value="ECO:0007669"/>
    <property type="project" value="UniProtKB-EC"/>
</dbReference>
<dbReference type="GO" id="GO:0046872">
    <property type="term" value="F:metal ion binding"/>
    <property type="evidence" value="ECO:0007669"/>
    <property type="project" value="UniProtKB-KW"/>
</dbReference>
<organism evidence="6 7">
    <name type="scientific">Mariniblastus fucicola</name>
    <dbReference type="NCBI Taxonomy" id="980251"/>
    <lineage>
        <taxon>Bacteria</taxon>
        <taxon>Pseudomonadati</taxon>
        <taxon>Planctomycetota</taxon>
        <taxon>Planctomycetia</taxon>
        <taxon>Pirellulales</taxon>
        <taxon>Pirellulaceae</taxon>
        <taxon>Mariniblastus</taxon>
    </lineage>
</organism>
<dbReference type="OrthoDB" id="9783154at2"/>
<dbReference type="InterPro" id="IPR024607">
    <property type="entry name" value="Sulfatase_CS"/>
</dbReference>
<dbReference type="EC" id="3.1.6.1" evidence="6"/>
<dbReference type="PANTHER" id="PTHR42693">
    <property type="entry name" value="ARYLSULFATASE FAMILY MEMBER"/>
    <property type="match status" value="1"/>
</dbReference>
<dbReference type="EMBL" id="CP042912">
    <property type="protein sequence ID" value="QEG20942.1"/>
    <property type="molecule type" value="Genomic_DNA"/>
</dbReference>
<evidence type="ECO:0000259" key="5">
    <source>
        <dbReference type="Pfam" id="PF00884"/>
    </source>
</evidence>
<name>A0A5B9P7M1_9BACT</name>
<dbReference type="InterPro" id="IPR000917">
    <property type="entry name" value="Sulfatase_N"/>
</dbReference>
<dbReference type="PROSITE" id="PS00523">
    <property type="entry name" value="SULFATASE_1"/>
    <property type="match status" value="1"/>
</dbReference>
<evidence type="ECO:0000313" key="6">
    <source>
        <dbReference type="EMBL" id="QEG20942.1"/>
    </source>
</evidence>
<keyword evidence="4" id="KW-0106">Calcium</keyword>
<evidence type="ECO:0000256" key="1">
    <source>
        <dbReference type="ARBA" id="ARBA00008779"/>
    </source>
</evidence>
<evidence type="ECO:0000256" key="3">
    <source>
        <dbReference type="ARBA" id="ARBA00022801"/>
    </source>
</evidence>
<evidence type="ECO:0000313" key="7">
    <source>
        <dbReference type="Proteomes" id="UP000322214"/>
    </source>
</evidence>
<keyword evidence="2" id="KW-0479">Metal-binding</keyword>
<evidence type="ECO:0000256" key="2">
    <source>
        <dbReference type="ARBA" id="ARBA00022723"/>
    </source>
</evidence>
<dbReference type="Proteomes" id="UP000322214">
    <property type="component" value="Chromosome"/>
</dbReference>
<reference evidence="6 7" key="1">
    <citation type="submission" date="2019-08" db="EMBL/GenBank/DDBJ databases">
        <title>Deep-cultivation of Planctomycetes and their phenomic and genomic characterization uncovers novel biology.</title>
        <authorList>
            <person name="Wiegand S."/>
            <person name="Jogler M."/>
            <person name="Boedeker C."/>
            <person name="Pinto D."/>
            <person name="Vollmers J."/>
            <person name="Rivas-Marin E."/>
            <person name="Kohn T."/>
            <person name="Peeters S.H."/>
            <person name="Heuer A."/>
            <person name="Rast P."/>
            <person name="Oberbeckmann S."/>
            <person name="Bunk B."/>
            <person name="Jeske O."/>
            <person name="Meyerdierks A."/>
            <person name="Storesund J.E."/>
            <person name="Kallscheuer N."/>
            <person name="Luecker S."/>
            <person name="Lage O.M."/>
            <person name="Pohl T."/>
            <person name="Merkel B.J."/>
            <person name="Hornburger P."/>
            <person name="Mueller R.-W."/>
            <person name="Bruemmer F."/>
            <person name="Labrenz M."/>
            <person name="Spormann A.M."/>
            <person name="Op den Camp H."/>
            <person name="Overmann J."/>
            <person name="Amann R."/>
            <person name="Jetten M.S.M."/>
            <person name="Mascher T."/>
            <person name="Medema M.H."/>
            <person name="Devos D.P."/>
            <person name="Kaster A.-K."/>
            <person name="Ovreas L."/>
            <person name="Rohde M."/>
            <person name="Galperin M.Y."/>
            <person name="Jogler C."/>
        </authorList>
    </citation>
    <scope>NUCLEOTIDE SEQUENCE [LARGE SCALE GENOMIC DNA]</scope>
    <source>
        <strain evidence="6 7">FC18</strain>
    </source>
</reference>
<dbReference type="STRING" id="980251.GCA_001642875_02908"/>
<keyword evidence="7" id="KW-1185">Reference proteome</keyword>
<protein>
    <submittedName>
        <fullName evidence="6">Arylsulfatase</fullName>
        <ecNumber evidence="6">3.1.6.1</ecNumber>
    </submittedName>
</protein>
<dbReference type="KEGG" id="mff:MFFC18_07930"/>
<dbReference type="PANTHER" id="PTHR42693:SF53">
    <property type="entry name" value="ENDO-4-O-SULFATASE"/>
    <property type="match status" value="1"/>
</dbReference>
<dbReference type="SUPFAM" id="SSF53649">
    <property type="entry name" value="Alkaline phosphatase-like"/>
    <property type="match status" value="1"/>
</dbReference>
<dbReference type="PROSITE" id="PS00149">
    <property type="entry name" value="SULFATASE_2"/>
    <property type="match status" value="1"/>
</dbReference>
<sequence>MKLINQRRSLAAIAIMFTFCISVSVLIENASGFEGARKDDARKPNIVILYSDDAGYADFGFQPQCAPDMRELTPHIDSIAADGVRFSNAYMSGSVCSPSRAGLMTGRYQERFGFDNNLPPGTKSGLDRSESFGAKRLQKIGYKTGLIGKWHLGYPAEYHPNERGFDWFYGLLQGSRRYFPIENVSPHRVILDNKTPTKEVGYVTDRFGDAAVRFIEESKEEPFFLFVSFTAPHSPNEPNRNDLHRVEHIKKKRRRNYAGLVVSLDDNVGKILEAIKSNGIENDTLVIFTNDNGGQTLTGANNGELKGKKGTLWEGGVRVPWAMKMPDTIEPGTVVDDPIISLDILPSIFELAGHSVEADWKLDGRSFVPLINGDAKTLPTRTLYWRQGGSNGPIALREGNWKLIHNRQETGSAAQLFDLSTDLGETTDLAGTRPEVLKSLNRKLVDWESDLQQPLWGRGSQRTISQQRDRN</sequence>
<dbReference type="InterPro" id="IPR017850">
    <property type="entry name" value="Alkaline_phosphatase_core_sf"/>
</dbReference>
<accession>A0A5B9P7M1</accession>
<dbReference type="Gene3D" id="3.40.720.10">
    <property type="entry name" value="Alkaline Phosphatase, subunit A"/>
    <property type="match status" value="1"/>
</dbReference>
<evidence type="ECO:0000256" key="4">
    <source>
        <dbReference type="ARBA" id="ARBA00022837"/>
    </source>
</evidence>
<dbReference type="Pfam" id="PF00884">
    <property type="entry name" value="Sulfatase"/>
    <property type="match status" value="1"/>
</dbReference>
<dbReference type="AlphaFoldDB" id="A0A5B9P7M1"/>
<dbReference type="InterPro" id="IPR050738">
    <property type="entry name" value="Sulfatase"/>
</dbReference>
<feature type="domain" description="Sulfatase N-terminal" evidence="5">
    <location>
        <begin position="44"/>
        <end position="353"/>
    </location>
</feature>
<keyword evidence="3 6" id="KW-0378">Hydrolase</keyword>
<gene>
    <name evidence="6" type="primary">atsA_3</name>
    <name evidence="6" type="ORF">MFFC18_07930</name>
</gene>
<dbReference type="RefSeq" id="WP_075085129.1">
    <property type="nucleotide sequence ID" value="NZ_CP042912.1"/>
</dbReference>
<proteinExistence type="inferred from homology"/>